<feature type="domain" description="AB hydrolase-1" evidence="2">
    <location>
        <begin position="525"/>
        <end position="642"/>
    </location>
</feature>
<feature type="region of interest" description="Disordered" evidence="1">
    <location>
        <begin position="736"/>
        <end position="757"/>
    </location>
</feature>
<feature type="region of interest" description="Disordered" evidence="1">
    <location>
        <begin position="125"/>
        <end position="153"/>
    </location>
</feature>
<feature type="region of interest" description="Disordered" evidence="1">
    <location>
        <begin position="676"/>
        <end position="720"/>
    </location>
</feature>
<evidence type="ECO:0000256" key="1">
    <source>
        <dbReference type="SAM" id="MobiDB-lite"/>
    </source>
</evidence>
<organism evidence="3 4">
    <name type="scientific">Aspergillus coremiiformis</name>
    <dbReference type="NCBI Taxonomy" id="138285"/>
    <lineage>
        <taxon>Eukaryota</taxon>
        <taxon>Fungi</taxon>
        <taxon>Dikarya</taxon>
        <taxon>Ascomycota</taxon>
        <taxon>Pezizomycotina</taxon>
        <taxon>Eurotiomycetes</taxon>
        <taxon>Eurotiomycetidae</taxon>
        <taxon>Eurotiales</taxon>
        <taxon>Aspergillaceae</taxon>
        <taxon>Aspergillus</taxon>
        <taxon>Aspergillus subgen. Circumdati</taxon>
    </lineage>
</organism>
<feature type="compositionally biased region" description="Polar residues" evidence="1">
    <location>
        <begin position="410"/>
        <end position="435"/>
    </location>
</feature>
<evidence type="ECO:0000313" key="4">
    <source>
        <dbReference type="Proteomes" id="UP000327118"/>
    </source>
</evidence>
<evidence type="ECO:0000259" key="2">
    <source>
        <dbReference type="Pfam" id="PF00561"/>
    </source>
</evidence>
<accession>A0A5N6Z9Y2</accession>
<proteinExistence type="predicted"/>
<dbReference type="InterPro" id="IPR029058">
    <property type="entry name" value="AB_hydrolase_fold"/>
</dbReference>
<dbReference type="SUPFAM" id="SSF53474">
    <property type="entry name" value="alpha/beta-Hydrolases"/>
    <property type="match status" value="1"/>
</dbReference>
<dbReference type="InterPro" id="IPR000073">
    <property type="entry name" value="AB_hydrolase_1"/>
</dbReference>
<feature type="compositionally biased region" description="Low complexity" evidence="1">
    <location>
        <begin position="299"/>
        <end position="310"/>
    </location>
</feature>
<feature type="compositionally biased region" description="Basic residues" evidence="1">
    <location>
        <begin position="24"/>
        <end position="33"/>
    </location>
</feature>
<protein>
    <recommendedName>
        <fullName evidence="2">AB hydrolase-1 domain-containing protein</fullName>
    </recommendedName>
</protein>
<dbReference type="InterPro" id="IPR050471">
    <property type="entry name" value="AB_hydrolase"/>
</dbReference>
<feature type="compositionally biased region" description="Basic and acidic residues" evidence="1">
    <location>
        <begin position="335"/>
        <end position="357"/>
    </location>
</feature>
<feature type="region of interest" description="Disordered" evidence="1">
    <location>
        <begin position="1"/>
        <end position="43"/>
    </location>
</feature>
<gene>
    <name evidence="3" type="ORF">BDV28DRAFT_147096</name>
</gene>
<feature type="compositionally biased region" description="Basic and acidic residues" evidence="1">
    <location>
        <begin position="365"/>
        <end position="377"/>
    </location>
</feature>
<dbReference type="PANTHER" id="PTHR43433">
    <property type="entry name" value="HYDROLASE, ALPHA/BETA FOLD FAMILY PROTEIN"/>
    <property type="match status" value="1"/>
</dbReference>
<dbReference type="PANTHER" id="PTHR43433:SF10">
    <property type="entry name" value="AB HYDROLASE-1 DOMAIN-CONTAINING PROTEIN"/>
    <property type="match status" value="1"/>
</dbReference>
<feature type="compositionally biased region" description="Polar residues" evidence="1">
    <location>
        <begin position="453"/>
        <end position="467"/>
    </location>
</feature>
<name>A0A5N6Z9Y2_9EURO</name>
<dbReference type="OrthoDB" id="435520at2759"/>
<reference evidence="4" key="1">
    <citation type="submission" date="2019-04" db="EMBL/GenBank/DDBJ databases">
        <title>Friends and foes A comparative genomics studyof 23 Aspergillus species from section Flavi.</title>
        <authorList>
            <consortium name="DOE Joint Genome Institute"/>
            <person name="Kjaerbolling I."/>
            <person name="Vesth T."/>
            <person name="Frisvad J.C."/>
            <person name="Nybo J.L."/>
            <person name="Theobald S."/>
            <person name="Kildgaard S."/>
            <person name="Isbrandt T."/>
            <person name="Kuo A."/>
            <person name="Sato A."/>
            <person name="Lyhne E.K."/>
            <person name="Kogle M.E."/>
            <person name="Wiebenga A."/>
            <person name="Kun R.S."/>
            <person name="Lubbers R.J."/>
            <person name="Makela M.R."/>
            <person name="Barry K."/>
            <person name="Chovatia M."/>
            <person name="Clum A."/>
            <person name="Daum C."/>
            <person name="Haridas S."/>
            <person name="He G."/>
            <person name="LaButti K."/>
            <person name="Lipzen A."/>
            <person name="Mondo S."/>
            <person name="Riley R."/>
            <person name="Salamov A."/>
            <person name="Simmons B.A."/>
            <person name="Magnuson J.K."/>
            <person name="Henrissat B."/>
            <person name="Mortensen U.H."/>
            <person name="Larsen T.O."/>
            <person name="Devries R.P."/>
            <person name="Grigoriev I.V."/>
            <person name="Machida M."/>
            <person name="Baker S.E."/>
            <person name="Andersen M.R."/>
        </authorList>
    </citation>
    <scope>NUCLEOTIDE SEQUENCE [LARGE SCALE GENOMIC DNA]</scope>
    <source>
        <strain evidence="4">CBS 553.77</strain>
    </source>
</reference>
<dbReference type="Gene3D" id="3.40.50.1820">
    <property type="entry name" value="alpha/beta hydrolase"/>
    <property type="match status" value="1"/>
</dbReference>
<feature type="compositionally biased region" description="Polar residues" evidence="1">
    <location>
        <begin position="696"/>
        <end position="711"/>
    </location>
</feature>
<sequence length="883" mass="96818">MDRPEDSTASILGPPFQSASSLLSRRRKSRSHSINRPSVDPASPEVITSLISSLSTISVPLQTHFDNVPCLNSDTHLVLPLERQNREHGFEVRNGRPKTSEGVSHNPFLHPDDAAAAPVIRMARAPPSPKSRTITADASPSPVRPASRGSYTSSGAVYEDNTFGMITAEPGPRVSTAPSIASTSSRKSLKNQFGLLKKSSREFTCNKDRRAERLRKTSSYNDSLRHNLPRSRTSVRSMHSIADVAENGRYSRSARDFREHEVSPHSEEYHSILNTSESAPSIPGGIGGGRIIPVRESSLRHSFSSSSKQQRSARHRRYSSTGSKDAKVGNDAGIESEHVTKRIRELKNQQQKIKHELEMDDSPAEDSKEPSAKHTESSQKPSVIGDSNGRSGIIEFDESAPAPAIMTGRSRPTTRNGPHLTSKTTSGQIHSFSRQSFDKSDRIEKLRYRRSVEQSTSPRYHNRSPSGPISPGRASVVDERPSSADSIDLAVLDYVFAPRLTQKVLHPTSGREIAFSEVGDPKGHVILCCLGMGLTRYLMAFYDELARSLHLRLVTLDRPGVGESGPYVNEAGTPLGWPDDVAIVCNHIKVTKFSILAHSAGAIYALATALRIPQHIRGRIHLLAPWIPPSQLSSIGSQKVPVPTTAVPYSQRILRALPTSILKVANSSFMSATSASLTASLPKSSRRTRRKAALKETSNSALTEANGSQRSPPKVHQQDLQTLQVRTSQISNGAGVEEIGITTSKATAASEERGRQSDYDNRLTHKIWELATTNANPAVDLVVCLERRQPIGFRYVDITRNVVIHHGSRDTRVPVDNVRWLGQTMRRCEVRILEGEGHGLMASATVMGNVLMEIAKEWEDWMTVVQGKRRATIGTRSGIAIQA</sequence>
<dbReference type="Proteomes" id="UP000327118">
    <property type="component" value="Unassembled WGS sequence"/>
</dbReference>
<evidence type="ECO:0000313" key="3">
    <source>
        <dbReference type="EMBL" id="KAE8354464.1"/>
    </source>
</evidence>
<feature type="region of interest" description="Disordered" evidence="1">
    <location>
        <begin position="299"/>
        <end position="480"/>
    </location>
</feature>
<dbReference type="Pfam" id="PF00561">
    <property type="entry name" value="Abhydrolase_1"/>
    <property type="match status" value="1"/>
</dbReference>
<dbReference type="EMBL" id="ML739072">
    <property type="protein sequence ID" value="KAE8354464.1"/>
    <property type="molecule type" value="Genomic_DNA"/>
</dbReference>
<feature type="compositionally biased region" description="Basic and acidic residues" evidence="1">
    <location>
        <begin position="436"/>
        <end position="452"/>
    </location>
</feature>
<keyword evidence="4" id="KW-1185">Reference proteome</keyword>
<dbReference type="AlphaFoldDB" id="A0A5N6Z9Y2"/>